<evidence type="ECO:0000313" key="1">
    <source>
        <dbReference type="EMBL" id="KAF3564810.1"/>
    </source>
</evidence>
<gene>
    <name evidence="1" type="ORF">DY000_02012970</name>
</gene>
<sequence length="152" mass="17400">MWMMQTIARMMYQLTVSGDDDLPQRDNIGERHRKFELESFWLELVSSQRKMTGMKLKYLHHMTIRMMMTTWLIVQNNEAKRAAEAAIYSREPSSTLLSPETVEGMRANGVSTSVPIRATASVSTQFLIECSCLAVHLHYQWGGVGEACKRLL</sequence>
<organism evidence="1 2">
    <name type="scientific">Brassica cretica</name>
    <name type="common">Mustard</name>
    <dbReference type="NCBI Taxonomy" id="69181"/>
    <lineage>
        <taxon>Eukaryota</taxon>
        <taxon>Viridiplantae</taxon>
        <taxon>Streptophyta</taxon>
        <taxon>Embryophyta</taxon>
        <taxon>Tracheophyta</taxon>
        <taxon>Spermatophyta</taxon>
        <taxon>Magnoliopsida</taxon>
        <taxon>eudicotyledons</taxon>
        <taxon>Gunneridae</taxon>
        <taxon>Pentapetalae</taxon>
        <taxon>rosids</taxon>
        <taxon>malvids</taxon>
        <taxon>Brassicales</taxon>
        <taxon>Brassicaceae</taxon>
        <taxon>Brassiceae</taxon>
        <taxon>Brassica</taxon>
    </lineage>
</organism>
<evidence type="ECO:0000313" key="2">
    <source>
        <dbReference type="Proteomes" id="UP000266723"/>
    </source>
</evidence>
<accession>A0ABQ7D1G1</accession>
<keyword evidence="2" id="KW-1185">Reference proteome</keyword>
<reference evidence="1 2" key="1">
    <citation type="journal article" date="2020" name="BMC Genomics">
        <title>Intraspecific diversification of the crop wild relative Brassica cretica Lam. using demographic model selection.</title>
        <authorList>
            <person name="Kioukis A."/>
            <person name="Michalopoulou V.A."/>
            <person name="Briers L."/>
            <person name="Pirintsos S."/>
            <person name="Studholme D.J."/>
            <person name="Pavlidis P."/>
            <person name="Sarris P.F."/>
        </authorList>
    </citation>
    <scope>NUCLEOTIDE SEQUENCE [LARGE SCALE GENOMIC DNA]</scope>
    <source>
        <strain evidence="2">cv. PFS-1207/04</strain>
    </source>
</reference>
<dbReference type="Proteomes" id="UP000266723">
    <property type="component" value="Unassembled WGS sequence"/>
</dbReference>
<comment type="caution">
    <text evidence="1">The sequence shown here is derived from an EMBL/GenBank/DDBJ whole genome shotgun (WGS) entry which is preliminary data.</text>
</comment>
<protein>
    <submittedName>
        <fullName evidence="1">Uncharacterized protein</fullName>
    </submittedName>
</protein>
<dbReference type="EMBL" id="QGKV02000759">
    <property type="protein sequence ID" value="KAF3564810.1"/>
    <property type="molecule type" value="Genomic_DNA"/>
</dbReference>
<name>A0ABQ7D1G1_BRACR</name>
<proteinExistence type="predicted"/>